<name>A0A1Y2CHL3_9FUNG</name>
<proteinExistence type="predicted"/>
<protein>
    <submittedName>
        <fullName evidence="1">Uncharacterized protein</fullName>
    </submittedName>
</protein>
<sequence length="205" mass="23683">MPRQSHANPSPMRVRGCSAFERRRGPVATTTAAAAAPIRSRARVQSAEFEAAPPIASPPQPTETMLINGVQVTIPNEDDIDPDLDRYWYFYFQEKKKKKIPRVPNEVFLNIVQYLPIDNTLHQALRGLYFVFGFDRDLITLNYVKRHWLRHPPHFRVQWMRLPPLYRCHFIILQILRANKFPGSRTNIIQSYGLGYGVPPSSVDE</sequence>
<reference evidence="1 2" key="1">
    <citation type="submission" date="2016-07" db="EMBL/GenBank/DDBJ databases">
        <title>Pervasive Adenine N6-methylation of Active Genes in Fungi.</title>
        <authorList>
            <consortium name="DOE Joint Genome Institute"/>
            <person name="Mondo S.J."/>
            <person name="Dannebaum R.O."/>
            <person name="Kuo R.C."/>
            <person name="Labutti K."/>
            <person name="Haridas S."/>
            <person name="Kuo A."/>
            <person name="Salamov A."/>
            <person name="Ahrendt S.R."/>
            <person name="Lipzen A."/>
            <person name="Sullivan W."/>
            <person name="Andreopoulos W.B."/>
            <person name="Clum A."/>
            <person name="Lindquist E."/>
            <person name="Daum C."/>
            <person name="Ramamoorthy G.K."/>
            <person name="Gryganskyi A."/>
            <person name="Culley D."/>
            <person name="Magnuson J.K."/>
            <person name="James T.Y."/>
            <person name="O'Malley M.A."/>
            <person name="Stajich J.E."/>
            <person name="Spatafora J.W."/>
            <person name="Visel A."/>
            <person name="Grigoriev I.V."/>
        </authorList>
    </citation>
    <scope>NUCLEOTIDE SEQUENCE [LARGE SCALE GENOMIC DNA]</scope>
    <source>
        <strain evidence="1 2">JEL800</strain>
    </source>
</reference>
<dbReference type="Proteomes" id="UP000193642">
    <property type="component" value="Unassembled WGS sequence"/>
</dbReference>
<gene>
    <name evidence="1" type="ORF">BCR33DRAFT_130494</name>
</gene>
<keyword evidence="2" id="KW-1185">Reference proteome</keyword>
<organism evidence="1 2">
    <name type="scientific">Rhizoclosmatium globosum</name>
    <dbReference type="NCBI Taxonomy" id="329046"/>
    <lineage>
        <taxon>Eukaryota</taxon>
        <taxon>Fungi</taxon>
        <taxon>Fungi incertae sedis</taxon>
        <taxon>Chytridiomycota</taxon>
        <taxon>Chytridiomycota incertae sedis</taxon>
        <taxon>Chytridiomycetes</taxon>
        <taxon>Chytridiales</taxon>
        <taxon>Chytriomycetaceae</taxon>
        <taxon>Rhizoclosmatium</taxon>
    </lineage>
</organism>
<dbReference type="AlphaFoldDB" id="A0A1Y2CHL3"/>
<dbReference type="EMBL" id="MCGO01000016">
    <property type="protein sequence ID" value="ORY46528.1"/>
    <property type="molecule type" value="Genomic_DNA"/>
</dbReference>
<dbReference type="OrthoDB" id="10340891at2759"/>
<evidence type="ECO:0000313" key="2">
    <source>
        <dbReference type="Proteomes" id="UP000193642"/>
    </source>
</evidence>
<comment type="caution">
    <text evidence="1">The sequence shown here is derived from an EMBL/GenBank/DDBJ whole genome shotgun (WGS) entry which is preliminary data.</text>
</comment>
<evidence type="ECO:0000313" key="1">
    <source>
        <dbReference type="EMBL" id="ORY46528.1"/>
    </source>
</evidence>
<accession>A0A1Y2CHL3</accession>